<protein>
    <recommendedName>
        <fullName evidence="4">Extra-cytoplasmic solute receptor</fullName>
    </recommendedName>
</protein>
<dbReference type="Gene3D" id="3.40.190.150">
    <property type="entry name" value="Bordetella uptake gene, domain 1"/>
    <property type="match status" value="1"/>
</dbReference>
<dbReference type="Gene3D" id="3.40.190.10">
    <property type="entry name" value="Periplasmic binding protein-like II"/>
    <property type="match status" value="1"/>
</dbReference>
<proteinExistence type="inferred from homology"/>
<dbReference type="RefSeq" id="WP_340527572.1">
    <property type="nucleotide sequence ID" value="NZ_FMSH01000362.1"/>
</dbReference>
<dbReference type="EMBL" id="FMSH01000362">
    <property type="protein sequence ID" value="SCU83653.1"/>
    <property type="molecule type" value="Genomic_DNA"/>
</dbReference>
<dbReference type="InterPro" id="IPR005064">
    <property type="entry name" value="BUG"/>
</dbReference>
<organism evidence="3">
    <name type="scientific">Cupriavidus necator</name>
    <name type="common">Alcaligenes eutrophus</name>
    <name type="synonym">Ralstonia eutropha</name>
    <dbReference type="NCBI Taxonomy" id="106590"/>
    <lineage>
        <taxon>Bacteria</taxon>
        <taxon>Pseudomonadati</taxon>
        <taxon>Pseudomonadota</taxon>
        <taxon>Betaproteobacteria</taxon>
        <taxon>Burkholderiales</taxon>
        <taxon>Burkholderiaceae</taxon>
        <taxon>Cupriavidus</taxon>
    </lineage>
</organism>
<reference evidence="3" key="1">
    <citation type="submission" date="2016-09" db="EMBL/GenBank/DDBJ databases">
        <authorList>
            <person name="Capua I."/>
            <person name="De Benedictis P."/>
            <person name="Joannis T."/>
            <person name="Lombin L.H."/>
            <person name="Cattoli G."/>
        </authorList>
    </citation>
    <scope>NUCLEOTIDE SEQUENCE</scope>
    <source>
        <strain evidence="3">B9</strain>
    </source>
</reference>
<evidence type="ECO:0008006" key="4">
    <source>
        <dbReference type="Google" id="ProtNLM"/>
    </source>
</evidence>
<dbReference type="InterPro" id="IPR042100">
    <property type="entry name" value="Bug_dom1"/>
</dbReference>
<name>A0A1K0IXW2_CUPNE</name>
<comment type="similarity">
    <text evidence="1">Belongs to the UPF0065 (bug) family.</text>
</comment>
<evidence type="ECO:0000256" key="2">
    <source>
        <dbReference type="SAM" id="SignalP"/>
    </source>
</evidence>
<dbReference type="SUPFAM" id="SSF53850">
    <property type="entry name" value="Periplasmic binding protein-like II"/>
    <property type="match status" value="1"/>
</dbReference>
<dbReference type="CDD" id="cd07012">
    <property type="entry name" value="PBP2_Bug_TTT"/>
    <property type="match status" value="1"/>
</dbReference>
<dbReference type="PIRSF" id="PIRSF017082">
    <property type="entry name" value="YflP"/>
    <property type="match status" value="1"/>
</dbReference>
<keyword evidence="2" id="KW-0732">Signal</keyword>
<feature type="signal peptide" evidence="2">
    <location>
        <begin position="1"/>
        <end position="23"/>
    </location>
</feature>
<sequence length="325" mass="34463">MNPIRRHWLAAAIALAASPLAGAQSAGDWPARPVRLIVPGPPAGGTDILARLLAEQLSKAFGKPFVIENKPGANGMIGSETVAHAAPDGHTLLFSYAGAMVVNPSLYVRALDPLMSFEPIAQIGSFGNLLVVAPALPVHNLRELADYARKRPGELNYGTWGVGSGGHLTMEIFLQRAKVTMNHVPYKGAANVATDVQGGTLPVGWTDVTSQIQQVRAGRLRALAVSGTSRLPQLSDVPTMSEQGYPFETTSWYGLFAPARTPAAIVDRLNAEVNRIIATPEFKTRLGMLNVPAAPTVSAAQFRNVVAKDTVAWRAVVQAAGVKPE</sequence>
<evidence type="ECO:0000256" key="1">
    <source>
        <dbReference type="ARBA" id="ARBA00006987"/>
    </source>
</evidence>
<dbReference type="Pfam" id="PF03401">
    <property type="entry name" value="TctC"/>
    <property type="match status" value="1"/>
</dbReference>
<dbReference type="PANTHER" id="PTHR42928:SF5">
    <property type="entry name" value="BLR1237 PROTEIN"/>
    <property type="match status" value="1"/>
</dbReference>
<dbReference type="AlphaFoldDB" id="A0A1K0IXW2"/>
<dbReference type="PANTHER" id="PTHR42928">
    <property type="entry name" value="TRICARBOXYLATE-BINDING PROTEIN"/>
    <property type="match status" value="1"/>
</dbReference>
<gene>
    <name evidence="3" type="ORF">CNECB9_4240010</name>
</gene>
<accession>A0A1K0IXW2</accession>
<feature type="chain" id="PRO_5012905045" description="Extra-cytoplasmic solute receptor" evidence="2">
    <location>
        <begin position="24"/>
        <end position="325"/>
    </location>
</feature>
<evidence type="ECO:0000313" key="3">
    <source>
        <dbReference type="EMBL" id="SCU83653.1"/>
    </source>
</evidence>